<keyword evidence="1" id="KW-0433">Leucine-rich repeat</keyword>
<evidence type="ECO:0000256" key="2">
    <source>
        <dbReference type="ARBA" id="ARBA00022729"/>
    </source>
</evidence>
<dbReference type="InterPro" id="IPR032675">
    <property type="entry name" value="LRR_dom_sf"/>
</dbReference>
<dbReference type="AlphaFoldDB" id="H2ZNX1"/>
<keyword evidence="3" id="KW-0677">Repeat</keyword>
<sequence length="496" mass="54498">CPSDCACSGTTVNCTGRGLTSIPSGIPPSTIVLLLNRNQISSISTTLLDHLDSLKTLDLSDNALTSLEEAQFAFQNDAYLDLSYNSITRINSNSFPPSLVTLNIAYNSISLWSRSLYSPVQLKSLDMRGIAMSSLTLPRLQHLSSLETLKISGPRLATVSSSLLNGLTALKNMELSNSLISSLPSNFFAGSPSLEKLSLKSNNISRSPSKIVTLLSLLKRIDLSNNRITQIMQNISSPNLHSIDLSNNLIHSINPRTFENSSSNSIKLLDLSHNQLTALPRDLFKLTRQLETLNLSHNNIALTVLDLHTPIFNPELVVWDLSYNRISFVVPLLFVSLRKLVRLHLHGNSLSVFSLHFVVNSPLLTELTLQNNAIQNLAFHVGVHLTDLDFISGNFLRFLENDTFSGLSWLRCLNLSHNRIMHIDSDALTTLPNLVTLDLSGNRLTSLGAASVSSTSLKSLILSNNFLVKIAMTLPNIPAHAKARLTGNLWNCDCEL</sequence>
<dbReference type="Gene3D" id="3.80.10.10">
    <property type="entry name" value="Ribonuclease Inhibitor"/>
    <property type="match status" value="5"/>
</dbReference>
<protein>
    <recommendedName>
        <fullName evidence="5">LRRNT domain-containing protein</fullName>
    </recommendedName>
</protein>
<dbReference type="PRINTS" id="PR00019">
    <property type="entry name" value="LEURICHRPT"/>
</dbReference>
<dbReference type="SMART" id="SM00013">
    <property type="entry name" value="LRRNT"/>
    <property type="match status" value="1"/>
</dbReference>
<dbReference type="SMART" id="SM00369">
    <property type="entry name" value="LRR_TYP"/>
    <property type="match status" value="11"/>
</dbReference>
<organism evidence="6 7">
    <name type="scientific">Ciona savignyi</name>
    <name type="common">Pacific transparent sea squirt</name>
    <dbReference type="NCBI Taxonomy" id="51511"/>
    <lineage>
        <taxon>Eukaryota</taxon>
        <taxon>Metazoa</taxon>
        <taxon>Chordata</taxon>
        <taxon>Tunicata</taxon>
        <taxon>Ascidiacea</taxon>
        <taxon>Phlebobranchia</taxon>
        <taxon>Cionidae</taxon>
        <taxon>Ciona</taxon>
    </lineage>
</organism>
<dbReference type="SUPFAM" id="SSF52058">
    <property type="entry name" value="L domain-like"/>
    <property type="match status" value="2"/>
</dbReference>
<reference evidence="7" key="1">
    <citation type="submission" date="2003-08" db="EMBL/GenBank/DDBJ databases">
        <authorList>
            <person name="Birren B."/>
            <person name="Nusbaum C."/>
            <person name="Abebe A."/>
            <person name="Abouelleil A."/>
            <person name="Adekoya E."/>
            <person name="Ait-zahra M."/>
            <person name="Allen N."/>
            <person name="Allen T."/>
            <person name="An P."/>
            <person name="Anderson M."/>
            <person name="Anderson S."/>
            <person name="Arachchi H."/>
            <person name="Armbruster J."/>
            <person name="Bachantsang P."/>
            <person name="Baldwin J."/>
            <person name="Barry A."/>
            <person name="Bayul T."/>
            <person name="Blitshsteyn B."/>
            <person name="Bloom T."/>
            <person name="Blye J."/>
            <person name="Boguslavskiy L."/>
            <person name="Borowsky M."/>
            <person name="Boukhgalter B."/>
            <person name="Brunache A."/>
            <person name="Butler J."/>
            <person name="Calixte N."/>
            <person name="Calvo S."/>
            <person name="Camarata J."/>
            <person name="Campo K."/>
            <person name="Chang J."/>
            <person name="Cheshatsang Y."/>
            <person name="Citroen M."/>
            <person name="Collymore A."/>
            <person name="Considine T."/>
            <person name="Cook A."/>
            <person name="Cooke P."/>
            <person name="Corum B."/>
            <person name="Cuomo C."/>
            <person name="David R."/>
            <person name="Dawoe T."/>
            <person name="Degray S."/>
            <person name="Dodge S."/>
            <person name="Dooley K."/>
            <person name="Dorje P."/>
            <person name="Dorjee K."/>
            <person name="Dorris L."/>
            <person name="Duffey N."/>
            <person name="Dupes A."/>
            <person name="Elkins T."/>
            <person name="Engels R."/>
            <person name="Erickson J."/>
            <person name="Farina A."/>
            <person name="Faro S."/>
            <person name="Ferreira P."/>
            <person name="Fischer H."/>
            <person name="Fitzgerald M."/>
            <person name="Foley K."/>
            <person name="Gage D."/>
            <person name="Galagan J."/>
            <person name="Gearin G."/>
            <person name="Gnerre S."/>
            <person name="Gnirke A."/>
            <person name="Goyette A."/>
            <person name="Graham J."/>
            <person name="Grandbois E."/>
            <person name="Gyaltsen K."/>
            <person name="Hafez N."/>
            <person name="Hagopian D."/>
            <person name="Hagos B."/>
            <person name="Hall J."/>
            <person name="Hatcher B."/>
            <person name="Heller A."/>
            <person name="Higgins H."/>
            <person name="Honan T."/>
            <person name="Horn A."/>
            <person name="Houde N."/>
            <person name="Hughes L."/>
            <person name="Hulme W."/>
            <person name="Husby E."/>
            <person name="Iliev I."/>
            <person name="Jaffe D."/>
            <person name="Jones C."/>
            <person name="Kamal M."/>
            <person name="Kamat A."/>
            <person name="Kamvysselis M."/>
            <person name="Karlsson E."/>
            <person name="Kells C."/>
            <person name="Kieu A."/>
            <person name="Kisner P."/>
            <person name="Kodira C."/>
            <person name="Kulbokas E."/>
            <person name="Labutti K."/>
            <person name="Lama D."/>
            <person name="Landers T."/>
            <person name="Leger J."/>
            <person name="Levine S."/>
            <person name="Lewis D."/>
            <person name="Lewis T."/>
            <person name="Lindblad-toh K."/>
            <person name="Liu X."/>
            <person name="Lokyitsang T."/>
            <person name="Lokyitsang Y."/>
            <person name="Lucien O."/>
            <person name="Lui A."/>
            <person name="Ma L.J."/>
            <person name="Mabbitt R."/>
            <person name="Macdonald J."/>
            <person name="Maclean C."/>
            <person name="Major J."/>
            <person name="Manning J."/>
            <person name="Marabella R."/>
            <person name="Maru K."/>
            <person name="Matthews C."/>
            <person name="Mauceli E."/>
            <person name="Mccarthy M."/>
            <person name="Mcdonough S."/>
            <person name="Mcghee T."/>
            <person name="Meldrim J."/>
            <person name="Meneus L."/>
            <person name="Mesirov J."/>
            <person name="Mihalev A."/>
            <person name="Mihova T."/>
            <person name="Mikkelsen T."/>
            <person name="Mlenga V."/>
            <person name="Moru K."/>
            <person name="Mozes J."/>
            <person name="Mulrain L."/>
            <person name="Munson G."/>
            <person name="Naylor J."/>
            <person name="Newes C."/>
            <person name="Nguyen C."/>
            <person name="Nguyen N."/>
            <person name="Nguyen T."/>
            <person name="Nicol R."/>
            <person name="Nielsen C."/>
            <person name="Nizzari M."/>
            <person name="Norbu C."/>
            <person name="Norbu N."/>
            <person name="O'donnell P."/>
            <person name="Okoawo O."/>
            <person name="O'leary S."/>
            <person name="Omotosho B."/>
            <person name="O'neill K."/>
            <person name="Osman S."/>
            <person name="Parker S."/>
            <person name="Perrin D."/>
            <person name="Phunkhang P."/>
            <person name="Piqani B."/>
            <person name="Purcell S."/>
            <person name="Rachupka T."/>
            <person name="Ramasamy U."/>
            <person name="Rameau R."/>
            <person name="Ray V."/>
            <person name="Raymond C."/>
            <person name="Retta R."/>
            <person name="Richardson S."/>
            <person name="Rise C."/>
            <person name="Rodriguez J."/>
            <person name="Rogers J."/>
            <person name="Rogov P."/>
            <person name="Rutman M."/>
            <person name="Schupbach R."/>
            <person name="Seaman C."/>
            <person name="Settipalli S."/>
            <person name="Sharpe T."/>
            <person name="Sheridan J."/>
            <person name="Sherpa N."/>
            <person name="Shi J."/>
            <person name="Smirnov S."/>
            <person name="Smith C."/>
            <person name="Sougnez C."/>
            <person name="Spencer B."/>
            <person name="Stalker J."/>
            <person name="Stange-thomann N."/>
            <person name="Stavropoulos S."/>
            <person name="Stetson K."/>
            <person name="Stone C."/>
            <person name="Stone S."/>
            <person name="Stubbs M."/>
            <person name="Talamas J."/>
            <person name="Tchuinga P."/>
            <person name="Tenzing P."/>
            <person name="Tesfaye S."/>
            <person name="Theodore J."/>
            <person name="Thoulutsang Y."/>
            <person name="Topham K."/>
            <person name="Towey S."/>
            <person name="Tsamla T."/>
            <person name="Tsomo N."/>
            <person name="Vallee D."/>
            <person name="Vassiliev H."/>
            <person name="Venkataraman V."/>
            <person name="Vinson J."/>
            <person name="Vo A."/>
            <person name="Wade C."/>
            <person name="Wang S."/>
            <person name="Wangchuk T."/>
            <person name="Wangdi T."/>
            <person name="Whittaker C."/>
            <person name="Wilkinson J."/>
            <person name="Wu Y."/>
            <person name="Wyman D."/>
            <person name="Yadav S."/>
            <person name="Yang S."/>
            <person name="Yang X."/>
            <person name="Yeager S."/>
            <person name="Yee E."/>
            <person name="Young G."/>
            <person name="Zainoun J."/>
            <person name="Zembeck L."/>
            <person name="Zimmer A."/>
            <person name="Zody M."/>
            <person name="Lander E."/>
        </authorList>
    </citation>
    <scope>NUCLEOTIDE SEQUENCE [LARGE SCALE GENOMIC DNA]</scope>
</reference>
<dbReference type="PANTHER" id="PTHR45712">
    <property type="entry name" value="AGAP008170-PA"/>
    <property type="match status" value="1"/>
</dbReference>
<accession>H2ZNX1</accession>
<dbReference type="InterPro" id="IPR003591">
    <property type="entry name" value="Leu-rich_rpt_typical-subtyp"/>
</dbReference>
<dbReference type="InterPro" id="IPR000372">
    <property type="entry name" value="LRRNT"/>
</dbReference>
<dbReference type="InterPro" id="IPR001611">
    <property type="entry name" value="Leu-rich_rpt"/>
</dbReference>
<dbReference type="Pfam" id="PF13855">
    <property type="entry name" value="LRR_8"/>
    <property type="match status" value="5"/>
</dbReference>
<keyword evidence="7" id="KW-1185">Reference proteome</keyword>
<evidence type="ECO:0000313" key="7">
    <source>
        <dbReference type="Proteomes" id="UP000007875"/>
    </source>
</evidence>
<dbReference type="PANTHER" id="PTHR45712:SF22">
    <property type="entry name" value="INSULIN-LIKE GROWTH FACTOR-BINDING PROTEIN COMPLEX ACID LABILE SUBUNIT"/>
    <property type="match status" value="1"/>
</dbReference>
<name>H2ZNX1_CIOSA</name>
<reference evidence="6" key="3">
    <citation type="submission" date="2025-09" db="UniProtKB">
        <authorList>
            <consortium name="Ensembl"/>
        </authorList>
    </citation>
    <scope>IDENTIFICATION</scope>
</reference>
<proteinExistence type="predicted"/>
<evidence type="ECO:0000256" key="3">
    <source>
        <dbReference type="ARBA" id="ARBA00022737"/>
    </source>
</evidence>
<evidence type="ECO:0000256" key="4">
    <source>
        <dbReference type="ARBA" id="ARBA00023180"/>
    </source>
</evidence>
<dbReference type="InterPro" id="IPR050333">
    <property type="entry name" value="SLRP"/>
</dbReference>
<reference evidence="6" key="2">
    <citation type="submission" date="2025-08" db="UniProtKB">
        <authorList>
            <consortium name="Ensembl"/>
        </authorList>
    </citation>
    <scope>IDENTIFICATION</scope>
</reference>
<dbReference type="GeneTree" id="ENSGT00940000161095"/>
<feature type="domain" description="LRRNT" evidence="5">
    <location>
        <begin position="1"/>
        <end position="32"/>
    </location>
</feature>
<dbReference type="Proteomes" id="UP000007875">
    <property type="component" value="Unassembled WGS sequence"/>
</dbReference>
<dbReference type="Ensembl" id="ENSCSAVT00000019495.1">
    <property type="protein sequence ID" value="ENSCSAVP00000019287.1"/>
    <property type="gene ID" value="ENSCSAVG00000011326.1"/>
</dbReference>
<dbReference type="Pfam" id="PF01462">
    <property type="entry name" value="LRRNT"/>
    <property type="match status" value="1"/>
</dbReference>
<dbReference type="OMA" id="WPREFEN"/>
<evidence type="ECO:0000256" key="1">
    <source>
        <dbReference type="ARBA" id="ARBA00022614"/>
    </source>
</evidence>
<keyword evidence="2" id="KW-0732">Signal</keyword>
<keyword evidence="4" id="KW-0325">Glycoprotein</keyword>
<evidence type="ECO:0000259" key="5">
    <source>
        <dbReference type="SMART" id="SM00013"/>
    </source>
</evidence>
<dbReference type="PROSITE" id="PS51450">
    <property type="entry name" value="LRR"/>
    <property type="match status" value="7"/>
</dbReference>
<evidence type="ECO:0000313" key="6">
    <source>
        <dbReference type="Ensembl" id="ENSCSAVP00000019287.1"/>
    </source>
</evidence>
<dbReference type="HOGENOM" id="CLU_550491_0_0_1"/>
<dbReference type="SMART" id="SM00365">
    <property type="entry name" value="LRR_SD22"/>
    <property type="match status" value="3"/>
</dbReference>